<protein>
    <recommendedName>
        <fullName evidence="4">HMG box domain-containing protein</fullName>
    </recommendedName>
</protein>
<dbReference type="GO" id="GO:0005634">
    <property type="term" value="C:nucleus"/>
    <property type="evidence" value="ECO:0007669"/>
    <property type="project" value="UniProtKB-UniRule"/>
</dbReference>
<dbReference type="PANTHER" id="PTHR48112">
    <property type="entry name" value="HIGH MOBILITY GROUP PROTEIN DSP1"/>
    <property type="match status" value="1"/>
</dbReference>
<evidence type="ECO:0000313" key="6">
    <source>
        <dbReference type="Proteomes" id="UP000688137"/>
    </source>
</evidence>
<sequence length="236" mass="28162">MEDKQFSLEIAKKFQIFFAHMDQFCQQFLKGQHMIEIRNDKSEQKKERDPNAPKRPLTAFFLFSQKYREKVLERNPEVKLTQISQMAGQKWNSMSEEEKQPYIDQYNEAKSKYENDIKDYNNKNGIIMNDKKRKKSEKFDDKSVKSGKDYHFDDIESESIQPVVKHQQQLKQQSEKNQINQNINSDEDEQIQQQKQTKSQSQKVKNTKSKINNNDIQKESIQVNDNQKSKKKQTKK</sequence>
<dbReference type="AlphaFoldDB" id="A0A8S1KAP3"/>
<dbReference type="GO" id="GO:0003677">
    <property type="term" value="F:DNA binding"/>
    <property type="evidence" value="ECO:0007669"/>
    <property type="project" value="UniProtKB-UniRule"/>
</dbReference>
<dbReference type="PROSITE" id="PS50118">
    <property type="entry name" value="HMG_BOX_2"/>
    <property type="match status" value="1"/>
</dbReference>
<feature type="domain" description="HMG box" evidence="4">
    <location>
        <begin position="53"/>
        <end position="121"/>
    </location>
</feature>
<dbReference type="Pfam" id="PF00505">
    <property type="entry name" value="HMG_box"/>
    <property type="match status" value="1"/>
</dbReference>
<gene>
    <name evidence="5" type="ORF">PPRIM_AZ9-3.1.T0120057</name>
</gene>
<feature type="compositionally biased region" description="Basic and acidic residues" evidence="3">
    <location>
        <begin position="137"/>
        <end position="154"/>
    </location>
</feature>
<dbReference type="InterPro" id="IPR009071">
    <property type="entry name" value="HMG_box_dom"/>
</dbReference>
<dbReference type="InterPro" id="IPR050342">
    <property type="entry name" value="HMGB"/>
</dbReference>
<feature type="DNA-binding region" description="HMG box" evidence="2">
    <location>
        <begin position="53"/>
        <end position="121"/>
    </location>
</feature>
<name>A0A8S1KAP3_PARPR</name>
<keyword evidence="2" id="KW-0539">Nucleus</keyword>
<keyword evidence="1 2" id="KW-0238">DNA-binding</keyword>
<reference evidence="5" key="1">
    <citation type="submission" date="2021-01" db="EMBL/GenBank/DDBJ databases">
        <authorList>
            <consortium name="Genoscope - CEA"/>
            <person name="William W."/>
        </authorList>
    </citation>
    <scope>NUCLEOTIDE SEQUENCE</scope>
</reference>
<keyword evidence="6" id="KW-1185">Reference proteome</keyword>
<proteinExistence type="predicted"/>
<comment type="caution">
    <text evidence="5">The sequence shown here is derived from an EMBL/GenBank/DDBJ whole genome shotgun (WGS) entry which is preliminary data.</text>
</comment>
<evidence type="ECO:0000256" key="1">
    <source>
        <dbReference type="ARBA" id="ARBA00023125"/>
    </source>
</evidence>
<evidence type="ECO:0000256" key="3">
    <source>
        <dbReference type="SAM" id="MobiDB-lite"/>
    </source>
</evidence>
<evidence type="ECO:0000256" key="2">
    <source>
        <dbReference type="PROSITE-ProRule" id="PRU00267"/>
    </source>
</evidence>
<dbReference type="Proteomes" id="UP000688137">
    <property type="component" value="Unassembled WGS sequence"/>
</dbReference>
<organism evidence="5 6">
    <name type="scientific">Paramecium primaurelia</name>
    <dbReference type="NCBI Taxonomy" id="5886"/>
    <lineage>
        <taxon>Eukaryota</taxon>
        <taxon>Sar</taxon>
        <taxon>Alveolata</taxon>
        <taxon>Ciliophora</taxon>
        <taxon>Intramacronucleata</taxon>
        <taxon>Oligohymenophorea</taxon>
        <taxon>Peniculida</taxon>
        <taxon>Parameciidae</taxon>
        <taxon>Paramecium</taxon>
    </lineage>
</organism>
<feature type="compositionally biased region" description="Polar residues" evidence="3">
    <location>
        <begin position="211"/>
        <end position="226"/>
    </location>
</feature>
<accession>A0A8S1KAP3</accession>
<feature type="region of interest" description="Disordered" evidence="3">
    <location>
        <begin position="132"/>
        <end position="236"/>
    </location>
</feature>
<dbReference type="OMA" id="MACVEKY"/>
<feature type="compositionally biased region" description="Low complexity" evidence="3">
    <location>
        <begin position="161"/>
        <end position="178"/>
    </location>
</feature>
<evidence type="ECO:0000259" key="4">
    <source>
        <dbReference type="PROSITE" id="PS50118"/>
    </source>
</evidence>
<feature type="compositionally biased region" description="Low complexity" evidence="3">
    <location>
        <begin position="192"/>
        <end position="204"/>
    </location>
</feature>
<dbReference type="EMBL" id="CAJJDM010000009">
    <property type="protein sequence ID" value="CAD8047748.1"/>
    <property type="molecule type" value="Genomic_DNA"/>
</dbReference>
<dbReference type="PANTHER" id="PTHR48112:SF22">
    <property type="entry name" value="MITOCHONDRIAL TRANSCRIPTION FACTOR A, ISOFORM B"/>
    <property type="match status" value="1"/>
</dbReference>
<dbReference type="SMART" id="SM00398">
    <property type="entry name" value="HMG"/>
    <property type="match status" value="1"/>
</dbReference>
<evidence type="ECO:0000313" key="5">
    <source>
        <dbReference type="EMBL" id="CAD8047748.1"/>
    </source>
</evidence>